<comment type="caution">
    <text evidence="3">The sequence shown here is derived from an EMBL/GenBank/DDBJ whole genome shotgun (WGS) entry which is preliminary data.</text>
</comment>
<dbReference type="Proteomes" id="UP001151760">
    <property type="component" value="Unassembled WGS sequence"/>
</dbReference>
<dbReference type="InterPro" id="IPR043502">
    <property type="entry name" value="DNA/RNA_pol_sf"/>
</dbReference>
<keyword evidence="4" id="KW-1185">Reference proteome</keyword>
<dbReference type="PANTHER" id="PTHR11439">
    <property type="entry name" value="GAG-POL-RELATED RETROTRANSPOSON"/>
    <property type="match status" value="1"/>
</dbReference>
<dbReference type="SUPFAM" id="SSF56672">
    <property type="entry name" value="DNA/RNA polymerases"/>
    <property type="match status" value="1"/>
</dbReference>
<accession>A0ABQ5AZB5</accession>
<evidence type="ECO:0000313" key="3">
    <source>
        <dbReference type="EMBL" id="GJT06449.1"/>
    </source>
</evidence>
<feature type="domain" description="Reverse transcriptase Ty1/copia-type" evidence="2">
    <location>
        <begin position="21"/>
        <end position="235"/>
    </location>
</feature>
<protein>
    <submittedName>
        <fullName evidence="3">Ribonuclease H-like domain-containing protein</fullName>
    </submittedName>
</protein>
<name>A0ABQ5AZB5_9ASTR</name>
<reference evidence="3" key="1">
    <citation type="journal article" date="2022" name="Int. J. Mol. Sci.">
        <title>Draft Genome of Tanacetum Coccineum: Genomic Comparison of Closely Related Tanacetum-Family Plants.</title>
        <authorList>
            <person name="Yamashiro T."/>
            <person name="Shiraishi A."/>
            <person name="Nakayama K."/>
            <person name="Satake H."/>
        </authorList>
    </citation>
    <scope>NUCLEOTIDE SEQUENCE</scope>
</reference>
<dbReference type="CDD" id="cd09272">
    <property type="entry name" value="RNase_HI_RT_Ty1"/>
    <property type="match status" value="1"/>
</dbReference>
<feature type="region of interest" description="Disordered" evidence="1">
    <location>
        <begin position="727"/>
        <end position="756"/>
    </location>
</feature>
<feature type="non-terminal residue" evidence="3">
    <location>
        <position position="1"/>
    </location>
</feature>
<feature type="compositionally biased region" description="Low complexity" evidence="1">
    <location>
        <begin position="741"/>
        <end position="756"/>
    </location>
</feature>
<dbReference type="Pfam" id="PF07727">
    <property type="entry name" value="RVT_2"/>
    <property type="match status" value="1"/>
</dbReference>
<feature type="region of interest" description="Disordered" evidence="1">
    <location>
        <begin position="643"/>
        <end position="666"/>
    </location>
</feature>
<reference evidence="3" key="2">
    <citation type="submission" date="2022-01" db="EMBL/GenBank/DDBJ databases">
        <authorList>
            <person name="Yamashiro T."/>
            <person name="Shiraishi A."/>
            <person name="Satake H."/>
            <person name="Nakayama K."/>
        </authorList>
    </citation>
    <scope>NUCLEOTIDE SEQUENCE</scope>
</reference>
<gene>
    <name evidence="3" type="ORF">Tco_0840911</name>
</gene>
<proteinExistence type="predicted"/>
<sequence>HPSDTYVLTMKMEILLEPASNKLLVDRYKARLVAQGFGQKEGIDYEETFSPVVKMVTVRCLLNIVMCMSWPVFQLDVNNAFLYGDLEEVVYMKPLEGYFPSDNKVCRLKKSLYGLKQAPRQCNAKLTSTLIENRFSQSKFDYSLYTKLDNGVFLALLVYVDDIIITGNSISEIEKFKVFLKSNFIIKDLGKLKYFLGIEVVDTDKGICLNQRKYVLNLLSEYGMLVCKPTKTPLLSKIVISNKAFENDPLLENVTDYQKLMGKLIYLTNTRPDISYVVHCLSQFMHSPLSSHLKIAFKILRYLKSCPGLGIHIARTSSIKKQNNLFKSSTKAKYRALALVTSEVIWILKILKDLQIEKLLPVSLRCDSNLALKITVNLVFHERTKHLEINLHFVREKILKGVVKTVKVDSANQITDILTKKLDTVQHLELVKRLALKDPSLYQEIRINRYENLSIIPSELNPLKVSLRPIPDSLRSAQGLRNVINIQTLDLPDIYRRFDFQENFDDEVDKRTSEEYLIDLDIEFHERALLNEYKKVKAKLALLEAGPSSTQSQKPFQTKNKGLVAETFNWDEEEVSDDEEMTQVKGLMALVDDELVGGKNHARNGGWIDITMRKVERQNPDSKLPNFNIGRILVPKSQAVNESLGLTEPPTNPESSKESGSEPQTPLPLLKILKGALPSSEVMPLTYQEQSPNERPSLVPNEVKKNEKESKINELTKLIPMLIDEKVKSSQKIQESKLVISEPESSRSVNSSKLSQ</sequence>
<evidence type="ECO:0000259" key="2">
    <source>
        <dbReference type="Pfam" id="PF07727"/>
    </source>
</evidence>
<dbReference type="EMBL" id="BQNB010012670">
    <property type="protein sequence ID" value="GJT06449.1"/>
    <property type="molecule type" value="Genomic_DNA"/>
</dbReference>
<dbReference type="InterPro" id="IPR013103">
    <property type="entry name" value="RVT_2"/>
</dbReference>
<feature type="region of interest" description="Disordered" evidence="1">
    <location>
        <begin position="685"/>
        <end position="709"/>
    </location>
</feature>
<organism evidence="3 4">
    <name type="scientific">Tanacetum coccineum</name>
    <dbReference type="NCBI Taxonomy" id="301880"/>
    <lineage>
        <taxon>Eukaryota</taxon>
        <taxon>Viridiplantae</taxon>
        <taxon>Streptophyta</taxon>
        <taxon>Embryophyta</taxon>
        <taxon>Tracheophyta</taxon>
        <taxon>Spermatophyta</taxon>
        <taxon>Magnoliopsida</taxon>
        <taxon>eudicotyledons</taxon>
        <taxon>Gunneridae</taxon>
        <taxon>Pentapetalae</taxon>
        <taxon>asterids</taxon>
        <taxon>campanulids</taxon>
        <taxon>Asterales</taxon>
        <taxon>Asteraceae</taxon>
        <taxon>Asteroideae</taxon>
        <taxon>Anthemideae</taxon>
        <taxon>Anthemidinae</taxon>
        <taxon>Tanacetum</taxon>
    </lineage>
</organism>
<evidence type="ECO:0000313" key="4">
    <source>
        <dbReference type="Proteomes" id="UP001151760"/>
    </source>
</evidence>
<dbReference type="PANTHER" id="PTHR11439:SF508">
    <property type="entry name" value="RNA-DIRECTED DNA POLYMERASE"/>
    <property type="match status" value="1"/>
</dbReference>
<evidence type="ECO:0000256" key="1">
    <source>
        <dbReference type="SAM" id="MobiDB-lite"/>
    </source>
</evidence>